<dbReference type="AlphaFoldDB" id="A0A386WGS3"/>
<accession>A0A386WGS3</accession>
<evidence type="ECO:0000313" key="4">
    <source>
        <dbReference type="Proteomes" id="UP000267804"/>
    </source>
</evidence>
<dbReference type="Pfam" id="PF13392">
    <property type="entry name" value="HNH_3"/>
    <property type="match status" value="1"/>
</dbReference>
<evidence type="ECO:0000259" key="1">
    <source>
        <dbReference type="Pfam" id="PF07463"/>
    </source>
</evidence>
<evidence type="ECO:0000259" key="2">
    <source>
        <dbReference type="Pfam" id="PF13392"/>
    </source>
</evidence>
<evidence type="ECO:0008006" key="5">
    <source>
        <dbReference type="Google" id="ProtNLM"/>
    </source>
</evidence>
<dbReference type="InterPro" id="IPR010902">
    <property type="entry name" value="NUMOD4"/>
</dbReference>
<protein>
    <recommendedName>
        <fullName evidence="5">HNH endonuclease</fullName>
    </recommendedName>
</protein>
<dbReference type="KEGG" id="mtua:CSH63_08845"/>
<dbReference type="GO" id="GO:0016788">
    <property type="term" value="F:hydrolase activity, acting on ester bonds"/>
    <property type="evidence" value="ECO:0007669"/>
    <property type="project" value="InterPro"/>
</dbReference>
<dbReference type="RefSeq" id="WP_120569836.1">
    <property type="nucleotide sequence ID" value="NZ_CP024087.1"/>
</dbReference>
<gene>
    <name evidence="3" type="ORF">CSH63_08845</name>
</gene>
<dbReference type="Pfam" id="PF07463">
    <property type="entry name" value="NUMOD4"/>
    <property type="match status" value="1"/>
</dbReference>
<dbReference type="Gene3D" id="3.90.75.20">
    <property type="match status" value="1"/>
</dbReference>
<evidence type="ECO:0000313" key="3">
    <source>
        <dbReference type="EMBL" id="AYF27535.1"/>
    </source>
</evidence>
<dbReference type="InterPro" id="IPR044925">
    <property type="entry name" value="His-Me_finger_sf"/>
</dbReference>
<organism evidence="3 4">
    <name type="scientific">Micromonospora tulbaghiae</name>
    <dbReference type="NCBI Taxonomy" id="479978"/>
    <lineage>
        <taxon>Bacteria</taxon>
        <taxon>Bacillati</taxon>
        <taxon>Actinomycetota</taxon>
        <taxon>Actinomycetes</taxon>
        <taxon>Micromonosporales</taxon>
        <taxon>Micromonosporaceae</taxon>
        <taxon>Micromonospora</taxon>
    </lineage>
</organism>
<dbReference type="EMBL" id="CP024087">
    <property type="protein sequence ID" value="AYF27535.1"/>
    <property type="molecule type" value="Genomic_DNA"/>
</dbReference>
<dbReference type="SUPFAM" id="SSF54060">
    <property type="entry name" value="His-Me finger endonucleases"/>
    <property type="match status" value="1"/>
</dbReference>
<feature type="domain" description="HNH nuclease" evidence="2">
    <location>
        <begin position="66"/>
        <end position="110"/>
    </location>
</feature>
<feature type="domain" description="NUMOD4" evidence="1">
    <location>
        <begin position="6"/>
        <end position="57"/>
    </location>
</feature>
<proteinExistence type="predicted"/>
<sequence>MTTNNEIWKPVTGYEGLYEVSNQGRVRSLRFGAFKRKSPKVLAGSSHPDGYRVVRLYRDSSGKTVLIHRLVIEAFLGKIPAGMQVCHQNGIPSDNCLDNLRVDTPSGNQRDRATHGTTGRTMTELDVKQCKIFLDAGTVSTKELAEGYGVSPSMIRQIATGKTWKQVPVLA</sequence>
<reference evidence="3 4" key="1">
    <citation type="submission" date="2017-10" db="EMBL/GenBank/DDBJ databases">
        <title>Integration of genomic and chemical information greatly accelerates assignment of the full stereostructure of myelolactone, a potent inhibitor of myeloma from a marine-derived Micromonospora.</title>
        <authorList>
            <person name="Kim M.C."/>
            <person name="Machado H."/>
            <person name="Jensen P.R."/>
            <person name="Fenical W."/>
        </authorList>
    </citation>
    <scope>NUCLEOTIDE SEQUENCE [LARGE SCALE GENOMIC DNA]</scope>
    <source>
        <strain evidence="3 4">CNY-010</strain>
    </source>
</reference>
<name>A0A386WGS3_9ACTN</name>
<dbReference type="Proteomes" id="UP000267804">
    <property type="component" value="Chromosome"/>
</dbReference>
<dbReference type="InterPro" id="IPR003615">
    <property type="entry name" value="HNH_nuc"/>
</dbReference>